<dbReference type="EMBL" id="MGGL01000004">
    <property type="protein sequence ID" value="OGM27556.1"/>
    <property type="molecule type" value="Genomic_DNA"/>
</dbReference>
<sequence>MLNLIPVYFNKYYKRVYVLTLLISYIFYLGETFIHPGIFRLNENIPIFLISVLSLIPHFINTAHTNYFKSNNNNVANIIAAVTTPIFFSFYLIFGYIESSNYSNYVFSTYHVYYQNMIFIVLTSIFYLISISRVKLPVIKKLPHINYEKLRIKFTFPKAISIRVLKILNKGINSINLFFIYLHKLSFRSLLIFICILFLSFENISNLISPLTSEFVNTWKYVGKSYDEKMGFKWGAFYSYMLFIKNNTTEDSVIYHPAVVGPFLWEGSQVVLRYFLYPRILVNDEDIKSDYPSETITHALLIGPNELAPEGSIPRRGFPDLTLNVSAIKIFNAGSIKTNIYTPDSNLYSGKKGLIILRK</sequence>
<name>A0A1F7YJP1_9BACT</name>
<reference evidence="2 3" key="1">
    <citation type="journal article" date="2016" name="Nat. Commun.">
        <title>Thousands of microbial genomes shed light on interconnected biogeochemical processes in an aquifer system.</title>
        <authorList>
            <person name="Anantharaman K."/>
            <person name="Brown C.T."/>
            <person name="Hug L.A."/>
            <person name="Sharon I."/>
            <person name="Castelle C.J."/>
            <person name="Probst A.J."/>
            <person name="Thomas B.C."/>
            <person name="Singh A."/>
            <person name="Wilkins M.J."/>
            <person name="Karaoz U."/>
            <person name="Brodie E.L."/>
            <person name="Williams K.H."/>
            <person name="Hubbard S.S."/>
            <person name="Banfield J.F."/>
        </authorList>
    </citation>
    <scope>NUCLEOTIDE SEQUENCE [LARGE SCALE GENOMIC DNA]</scope>
</reference>
<dbReference type="Proteomes" id="UP000179221">
    <property type="component" value="Unassembled WGS sequence"/>
</dbReference>
<feature type="transmembrane region" description="Helical" evidence="1">
    <location>
        <begin position="12"/>
        <end position="30"/>
    </location>
</feature>
<feature type="transmembrane region" description="Helical" evidence="1">
    <location>
        <begin position="178"/>
        <end position="201"/>
    </location>
</feature>
<organism evidence="2 3">
    <name type="scientific">Candidatus Woesebacteria bacterium RIFCSPHIGHO2_01_FULL_40_22</name>
    <dbReference type="NCBI Taxonomy" id="1802499"/>
    <lineage>
        <taxon>Bacteria</taxon>
        <taxon>Candidatus Woeseibacteriota</taxon>
    </lineage>
</organism>
<feature type="transmembrane region" description="Helical" evidence="1">
    <location>
        <begin position="75"/>
        <end position="97"/>
    </location>
</feature>
<keyword evidence="1" id="KW-0812">Transmembrane</keyword>
<evidence type="ECO:0000313" key="2">
    <source>
        <dbReference type="EMBL" id="OGM27556.1"/>
    </source>
</evidence>
<feature type="transmembrane region" description="Helical" evidence="1">
    <location>
        <begin position="45"/>
        <end position="63"/>
    </location>
</feature>
<accession>A0A1F7YJP1</accession>
<keyword evidence="1" id="KW-0472">Membrane</keyword>
<keyword evidence="1" id="KW-1133">Transmembrane helix</keyword>
<evidence type="ECO:0000313" key="3">
    <source>
        <dbReference type="Proteomes" id="UP000179221"/>
    </source>
</evidence>
<evidence type="ECO:0000256" key="1">
    <source>
        <dbReference type="SAM" id="Phobius"/>
    </source>
</evidence>
<comment type="caution">
    <text evidence="2">The sequence shown here is derived from an EMBL/GenBank/DDBJ whole genome shotgun (WGS) entry which is preliminary data.</text>
</comment>
<feature type="transmembrane region" description="Helical" evidence="1">
    <location>
        <begin position="112"/>
        <end position="131"/>
    </location>
</feature>
<proteinExistence type="predicted"/>
<gene>
    <name evidence="2" type="ORF">A2628_02090</name>
</gene>
<protein>
    <submittedName>
        <fullName evidence="2">Uncharacterized protein</fullName>
    </submittedName>
</protein>
<dbReference type="AlphaFoldDB" id="A0A1F7YJP1"/>